<keyword evidence="3" id="KW-1003">Cell membrane</keyword>
<evidence type="ECO:0000313" key="10">
    <source>
        <dbReference type="Proteomes" id="UP000516305"/>
    </source>
</evidence>
<comment type="similarity">
    <text evidence="1">Belongs to the ABC transporter superfamily.</text>
</comment>
<keyword evidence="4" id="KW-0547">Nucleotide-binding</keyword>
<keyword evidence="5 9" id="KW-0067">ATP-binding</keyword>
<dbReference type="Pfam" id="PF00005">
    <property type="entry name" value="ABC_tran"/>
    <property type="match status" value="1"/>
</dbReference>
<dbReference type="GO" id="GO:0022857">
    <property type="term" value="F:transmembrane transporter activity"/>
    <property type="evidence" value="ECO:0007669"/>
    <property type="project" value="TreeGrafter"/>
</dbReference>
<dbReference type="PANTHER" id="PTHR24220">
    <property type="entry name" value="IMPORT ATP-BINDING PROTEIN"/>
    <property type="match status" value="1"/>
</dbReference>
<keyword evidence="7" id="KW-0472">Membrane</keyword>
<dbReference type="InterPro" id="IPR017871">
    <property type="entry name" value="ABC_transporter-like_CS"/>
</dbReference>
<dbReference type="KEGG" id="chyd:H4K34_17025"/>
<keyword evidence="10" id="KW-1185">Reference proteome</keyword>
<evidence type="ECO:0000256" key="7">
    <source>
        <dbReference type="ARBA" id="ARBA00023136"/>
    </source>
</evidence>
<dbReference type="InterPro" id="IPR027417">
    <property type="entry name" value="P-loop_NTPase"/>
</dbReference>
<keyword evidence="2" id="KW-0813">Transport</keyword>
<dbReference type="GO" id="GO:0005524">
    <property type="term" value="F:ATP binding"/>
    <property type="evidence" value="ECO:0007669"/>
    <property type="project" value="UniProtKB-KW"/>
</dbReference>
<dbReference type="GO" id="GO:0089705">
    <property type="term" value="P:protein localization to outer membrane"/>
    <property type="evidence" value="ECO:0007669"/>
    <property type="project" value="UniProtKB-ARBA"/>
</dbReference>
<dbReference type="PANTHER" id="PTHR24220:SF689">
    <property type="entry name" value="LIPOPROTEIN-RELEASING SYSTEM ATP-BINDING PROTEIN LOLD"/>
    <property type="match status" value="1"/>
</dbReference>
<dbReference type="CDD" id="cd03255">
    <property type="entry name" value="ABC_MJ0796_LolCDE_FtsE"/>
    <property type="match status" value="1"/>
</dbReference>
<dbReference type="EMBL" id="CP060139">
    <property type="protein sequence ID" value="QNR26099.1"/>
    <property type="molecule type" value="Genomic_DNA"/>
</dbReference>
<dbReference type="GO" id="GO:0016887">
    <property type="term" value="F:ATP hydrolysis activity"/>
    <property type="evidence" value="ECO:0007669"/>
    <property type="project" value="InterPro"/>
</dbReference>
<feature type="domain" description="ABC transporter" evidence="8">
    <location>
        <begin position="2"/>
        <end position="217"/>
    </location>
</feature>
<gene>
    <name evidence="9" type="ORF">H4K34_17025</name>
</gene>
<name>A0A7H0VK51_9FLAO</name>
<dbReference type="Gene3D" id="3.40.50.300">
    <property type="entry name" value="P-loop containing nucleotide triphosphate hydrolases"/>
    <property type="match status" value="1"/>
</dbReference>
<dbReference type="RefSeq" id="WP_210760609.1">
    <property type="nucleotide sequence ID" value="NZ_CP060139.1"/>
</dbReference>
<dbReference type="InterPro" id="IPR017911">
    <property type="entry name" value="MacB-like_ATP-bd"/>
</dbReference>
<evidence type="ECO:0000256" key="2">
    <source>
        <dbReference type="ARBA" id="ARBA00022448"/>
    </source>
</evidence>
<evidence type="ECO:0000259" key="8">
    <source>
        <dbReference type="PROSITE" id="PS50893"/>
    </source>
</evidence>
<keyword evidence="6" id="KW-1278">Translocase</keyword>
<dbReference type="Proteomes" id="UP000516305">
    <property type="component" value="Chromosome"/>
</dbReference>
<dbReference type="PROSITE" id="PS50893">
    <property type="entry name" value="ABC_TRANSPORTER_2"/>
    <property type="match status" value="1"/>
</dbReference>
<dbReference type="FunFam" id="3.40.50.300:FF:000230">
    <property type="entry name" value="Lipoprotein-releasing system ATP-binding protein LolD"/>
    <property type="match status" value="1"/>
</dbReference>
<dbReference type="InterPro" id="IPR003593">
    <property type="entry name" value="AAA+_ATPase"/>
</dbReference>
<dbReference type="InterPro" id="IPR015854">
    <property type="entry name" value="ABC_transpr_LolD-like"/>
</dbReference>
<evidence type="ECO:0000313" key="9">
    <source>
        <dbReference type="EMBL" id="QNR26099.1"/>
    </source>
</evidence>
<dbReference type="AlphaFoldDB" id="A0A7H0VK51"/>
<accession>A0A7H0VK51</accession>
<evidence type="ECO:0000256" key="1">
    <source>
        <dbReference type="ARBA" id="ARBA00005417"/>
    </source>
</evidence>
<evidence type="ECO:0000256" key="5">
    <source>
        <dbReference type="ARBA" id="ARBA00022840"/>
    </source>
</evidence>
<evidence type="ECO:0000256" key="4">
    <source>
        <dbReference type="ARBA" id="ARBA00022741"/>
    </source>
</evidence>
<evidence type="ECO:0000256" key="3">
    <source>
        <dbReference type="ARBA" id="ARBA00022475"/>
    </source>
</evidence>
<evidence type="ECO:0000256" key="6">
    <source>
        <dbReference type="ARBA" id="ARBA00022967"/>
    </source>
</evidence>
<protein>
    <submittedName>
        <fullName evidence="9">ABC transporter ATP-binding protein</fullName>
    </submittedName>
</protein>
<dbReference type="SUPFAM" id="SSF52540">
    <property type="entry name" value="P-loop containing nucleoside triphosphate hydrolases"/>
    <property type="match status" value="1"/>
</dbReference>
<dbReference type="PROSITE" id="PS00211">
    <property type="entry name" value="ABC_TRANSPORTER_1"/>
    <property type="match status" value="1"/>
</dbReference>
<dbReference type="InterPro" id="IPR003439">
    <property type="entry name" value="ABC_transporter-like_ATP-bd"/>
</dbReference>
<sequence>MIRAQNIHKSYGQLEVLKGVDLEIQSGEVVSIMGASGAGKTTLLQILGTLEAADSGEIYFGDQEISRLGAAKMSQFRNQHLGFIFQFHHLLPEFTALENVAIPGLISRKAKQKCLQQAAELLDFMGLKDRMSHKPSALSGGEQQRVAVARALMNRPDLVLADEPTGNLDSHNAEEIHKLFDRIRQEFGSSFVVITHNRALAETADRLIEMRDGKLLV</sequence>
<dbReference type="SMART" id="SM00382">
    <property type="entry name" value="AAA"/>
    <property type="match status" value="1"/>
</dbReference>
<dbReference type="GO" id="GO:0044874">
    <property type="term" value="P:lipoprotein localization to outer membrane"/>
    <property type="evidence" value="ECO:0007669"/>
    <property type="project" value="UniProtKB-ARBA"/>
</dbReference>
<organism evidence="9 10">
    <name type="scientific">Croceimicrobium hydrocarbonivorans</name>
    <dbReference type="NCBI Taxonomy" id="2761580"/>
    <lineage>
        <taxon>Bacteria</taxon>
        <taxon>Pseudomonadati</taxon>
        <taxon>Bacteroidota</taxon>
        <taxon>Flavobacteriia</taxon>
        <taxon>Flavobacteriales</taxon>
        <taxon>Owenweeksiaceae</taxon>
        <taxon>Croceimicrobium</taxon>
    </lineage>
</organism>
<proteinExistence type="inferred from homology"/>
<dbReference type="GO" id="GO:0005886">
    <property type="term" value="C:plasma membrane"/>
    <property type="evidence" value="ECO:0007669"/>
    <property type="project" value="TreeGrafter"/>
</dbReference>
<reference evidence="9 10" key="1">
    <citation type="submission" date="2020-08" db="EMBL/GenBank/DDBJ databases">
        <title>Croceimicrobium hydrocarbonivorans gen. nov., sp. nov., a novel marine bacterium isolated from a bacterial consortium that degrades polyethylene terephthalate.</title>
        <authorList>
            <person name="Liu R."/>
        </authorList>
    </citation>
    <scope>NUCLEOTIDE SEQUENCE [LARGE SCALE GENOMIC DNA]</scope>
    <source>
        <strain evidence="9 10">A20-9</strain>
    </source>
</reference>